<comment type="subcellular location">
    <subcellularLocation>
        <location evidence="1 4">Nucleus</location>
    </subcellularLocation>
</comment>
<dbReference type="GO" id="GO:0000981">
    <property type="term" value="F:DNA-binding transcription factor activity, RNA polymerase II-specific"/>
    <property type="evidence" value="ECO:0007669"/>
    <property type="project" value="TreeGrafter"/>
</dbReference>
<feature type="compositionally biased region" description="Polar residues" evidence="5">
    <location>
        <begin position="124"/>
        <end position="136"/>
    </location>
</feature>
<dbReference type="InterPro" id="IPR036388">
    <property type="entry name" value="WH-like_DNA-bd_sf"/>
</dbReference>
<dbReference type="InterPro" id="IPR036390">
    <property type="entry name" value="WH_DNA-bd_sf"/>
</dbReference>
<dbReference type="InterPro" id="IPR001766">
    <property type="entry name" value="Fork_head_dom"/>
</dbReference>
<dbReference type="PANTHER" id="PTHR11829">
    <property type="entry name" value="FORKHEAD BOX PROTEIN"/>
    <property type="match status" value="1"/>
</dbReference>
<dbReference type="AlphaFoldDB" id="A0A820WJL1"/>
<evidence type="ECO:0000313" key="8">
    <source>
        <dbReference type="Proteomes" id="UP000663866"/>
    </source>
</evidence>
<dbReference type="InterPro" id="IPR050211">
    <property type="entry name" value="FOX_domain-containing"/>
</dbReference>
<dbReference type="PANTHER" id="PTHR11829:SF380">
    <property type="entry name" value="PROTEIN FORK HEAD"/>
    <property type="match status" value="1"/>
</dbReference>
<dbReference type="InterPro" id="IPR030456">
    <property type="entry name" value="TF_fork_head_CS_2"/>
</dbReference>
<evidence type="ECO:0000256" key="4">
    <source>
        <dbReference type="PROSITE-ProRule" id="PRU00089"/>
    </source>
</evidence>
<dbReference type="EMBL" id="CAJOBG010055886">
    <property type="protein sequence ID" value="CAF4518116.1"/>
    <property type="molecule type" value="Genomic_DNA"/>
</dbReference>
<dbReference type="SMART" id="SM00339">
    <property type="entry name" value="FH"/>
    <property type="match status" value="1"/>
</dbReference>
<proteinExistence type="predicted"/>
<dbReference type="SUPFAM" id="SSF46785">
    <property type="entry name" value="Winged helix' DNA-binding domain"/>
    <property type="match status" value="1"/>
</dbReference>
<dbReference type="GO" id="GO:0000978">
    <property type="term" value="F:RNA polymerase II cis-regulatory region sequence-specific DNA binding"/>
    <property type="evidence" value="ECO:0007669"/>
    <property type="project" value="TreeGrafter"/>
</dbReference>
<keyword evidence="3 4" id="KW-0539">Nucleus</keyword>
<comment type="caution">
    <text evidence="7">The sequence shown here is derived from an EMBL/GenBank/DDBJ whole genome shotgun (WGS) entry which is preliminary data.</text>
</comment>
<feature type="DNA-binding region" description="Fork-head" evidence="4">
    <location>
        <begin position="1"/>
        <end position="94"/>
    </location>
</feature>
<evidence type="ECO:0000256" key="1">
    <source>
        <dbReference type="ARBA" id="ARBA00004123"/>
    </source>
</evidence>
<dbReference type="PRINTS" id="PR00053">
    <property type="entry name" value="FORKHEAD"/>
</dbReference>
<protein>
    <recommendedName>
        <fullName evidence="6">Fork-head domain-containing protein</fullName>
    </recommendedName>
</protein>
<dbReference type="Gene3D" id="1.10.10.10">
    <property type="entry name" value="Winged helix-like DNA-binding domain superfamily/Winged helix DNA-binding domain"/>
    <property type="match status" value="1"/>
</dbReference>
<evidence type="ECO:0000256" key="3">
    <source>
        <dbReference type="ARBA" id="ARBA00023242"/>
    </source>
</evidence>
<dbReference type="GO" id="GO:0005634">
    <property type="term" value="C:nucleus"/>
    <property type="evidence" value="ECO:0007669"/>
    <property type="project" value="UniProtKB-SubCell"/>
</dbReference>
<feature type="region of interest" description="Disordered" evidence="5">
    <location>
        <begin position="99"/>
        <end position="160"/>
    </location>
</feature>
<keyword evidence="8" id="KW-1185">Reference proteome</keyword>
<dbReference type="GO" id="GO:0030154">
    <property type="term" value="P:cell differentiation"/>
    <property type="evidence" value="ECO:0007669"/>
    <property type="project" value="TreeGrafter"/>
</dbReference>
<evidence type="ECO:0000259" key="6">
    <source>
        <dbReference type="PROSITE" id="PS50039"/>
    </source>
</evidence>
<sequence>PPYSYISLITMAIQHAPTGMVTLNDIYQFIMNVFPYYRQNQQRWQNSIRHSLSFNDCFVKVPRGPDRPGKGSYWTLHPDAGNMFENGCYLRRQKRFKCTKQASKTRSRTSNNGQQQQQQSTSSIRLTNVNKTDPSASNTDESDDENESIESGNARDDEHHQTMTMDGQIHMPLTRTSSTTPTHISLNHSTVTINHFTAPIPKLLSTNEDTYRQQNSKNF</sequence>
<dbReference type="PROSITE" id="PS50039">
    <property type="entry name" value="FORK_HEAD_3"/>
    <property type="match status" value="1"/>
</dbReference>
<keyword evidence="2 4" id="KW-0238">DNA-binding</keyword>
<reference evidence="7" key="1">
    <citation type="submission" date="2021-02" db="EMBL/GenBank/DDBJ databases">
        <authorList>
            <person name="Nowell W R."/>
        </authorList>
    </citation>
    <scope>NUCLEOTIDE SEQUENCE</scope>
</reference>
<accession>A0A820WJL1</accession>
<dbReference type="FunFam" id="1.10.10.10:FF:000042">
    <property type="entry name" value="hepatocyte nuclear factor 3-beta"/>
    <property type="match status" value="1"/>
</dbReference>
<feature type="non-terminal residue" evidence="7">
    <location>
        <position position="1"/>
    </location>
</feature>
<feature type="domain" description="Fork-head" evidence="6">
    <location>
        <begin position="1"/>
        <end position="94"/>
    </location>
</feature>
<evidence type="ECO:0000256" key="5">
    <source>
        <dbReference type="SAM" id="MobiDB-lite"/>
    </source>
</evidence>
<dbReference type="Proteomes" id="UP000663866">
    <property type="component" value="Unassembled WGS sequence"/>
</dbReference>
<gene>
    <name evidence="7" type="ORF">OVN521_LOCUS41691</name>
</gene>
<organism evidence="7 8">
    <name type="scientific">Rotaria magnacalcarata</name>
    <dbReference type="NCBI Taxonomy" id="392030"/>
    <lineage>
        <taxon>Eukaryota</taxon>
        <taxon>Metazoa</taxon>
        <taxon>Spiralia</taxon>
        <taxon>Gnathifera</taxon>
        <taxon>Rotifera</taxon>
        <taxon>Eurotatoria</taxon>
        <taxon>Bdelloidea</taxon>
        <taxon>Philodinida</taxon>
        <taxon>Philodinidae</taxon>
        <taxon>Rotaria</taxon>
    </lineage>
</organism>
<dbReference type="Pfam" id="PF00250">
    <property type="entry name" value="Forkhead"/>
    <property type="match status" value="1"/>
</dbReference>
<feature type="compositionally biased region" description="Low complexity" evidence="5">
    <location>
        <begin position="108"/>
        <end position="123"/>
    </location>
</feature>
<evidence type="ECO:0000256" key="2">
    <source>
        <dbReference type="ARBA" id="ARBA00023125"/>
    </source>
</evidence>
<dbReference type="PROSITE" id="PS00658">
    <property type="entry name" value="FORK_HEAD_2"/>
    <property type="match status" value="1"/>
</dbReference>
<dbReference type="GO" id="GO:0009653">
    <property type="term" value="P:anatomical structure morphogenesis"/>
    <property type="evidence" value="ECO:0007669"/>
    <property type="project" value="TreeGrafter"/>
</dbReference>
<evidence type="ECO:0000313" key="7">
    <source>
        <dbReference type="EMBL" id="CAF4518116.1"/>
    </source>
</evidence>
<name>A0A820WJL1_9BILA</name>